<evidence type="ECO:0000313" key="1">
    <source>
        <dbReference type="EMBL" id="RDD64938.1"/>
    </source>
</evidence>
<dbReference type="InterPro" id="IPR027417">
    <property type="entry name" value="P-loop_NTPase"/>
</dbReference>
<sequence>MILSRGRGYIFVHIPKTGGTSMARALEARAMADDILIGDTPKARKRRGRLKGLAARGRLWKHSTLADIDGVVSSEEIAGMFTFALVRNPWDRLVSYYHWLQTQGFDHPAVHLAKELDFAGFLRHPQTSASIGGSPYGSYMRCADGVERVSAWLRLEHLAEDMAPLAEHLGFVPEVPHDNRSDRSTDYRRYYPDDLAEVLGAICAEDIARFGYRFDG</sequence>
<organism evidence="1 2">
    <name type="scientific">Thalassococcus profundi</name>
    <dbReference type="NCBI Taxonomy" id="2282382"/>
    <lineage>
        <taxon>Bacteria</taxon>
        <taxon>Pseudomonadati</taxon>
        <taxon>Pseudomonadota</taxon>
        <taxon>Alphaproteobacteria</taxon>
        <taxon>Rhodobacterales</taxon>
        <taxon>Roseobacteraceae</taxon>
        <taxon>Thalassococcus</taxon>
    </lineage>
</organism>
<comment type="caution">
    <text evidence="1">The sequence shown here is derived from an EMBL/GenBank/DDBJ whole genome shotgun (WGS) entry which is preliminary data.</text>
</comment>
<name>A0A369TI31_9RHOB</name>
<dbReference type="Pfam" id="PF03567">
    <property type="entry name" value="Sulfotransfer_2"/>
    <property type="match status" value="1"/>
</dbReference>
<dbReference type="InterPro" id="IPR005331">
    <property type="entry name" value="Sulfotransferase"/>
</dbReference>
<gene>
    <name evidence="1" type="ORF">DU478_17190</name>
</gene>
<dbReference type="OrthoDB" id="288532at2"/>
<reference evidence="1 2" key="1">
    <citation type="submission" date="2018-07" db="EMBL/GenBank/DDBJ databases">
        <title>Thalassococcus profundi sp. nov., a marine bacterium isolated from deep seawater of Okinawa Trough.</title>
        <authorList>
            <person name="Yu M."/>
        </authorList>
    </citation>
    <scope>NUCLEOTIDE SEQUENCE [LARGE SCALE GENOMIC DNA]</scope>
    <source>
        <strain evidence="1 2">WRAS1</strain>
    </source>
</reference>
<proteinExistence type="predicted"/>
<dbReference type="Proteomes" id="UP000253977">
    <property type="component" value="Unassembled WGS sequence"/>
</dbReference>
<evidence type="ECO:0000313" key="2">
    <source>
        <dbReference type="Proteomes" id="UP000253977"/>
    </source>
</evidence>
<dbReference type="SUPFAM" id="SSF52540">
    <property type="entry name" value="P-loop containing nucleoside triphosphate hydrolases"/>
    <property type="match status" value="1"/>
</dbReference>
<dbReference type="RefSeq" id="WP_114512198.1">
    <property type="nucleotide sequence ID" value="NZ_QPMK01000016.1"/>
</dbReference>
<dbReference type="EMBL" id="QPMK01000016">
    <property type="protein sequence ID" value="RDD64938.1"/>
    <property type="molecule type" value="Genomic_DNA"/>
</dbReference>
<dbReference type="Gene3D" id="3.40.50.300">
    <property type="entry name" value="P-loop containing nucleotide triphosphate hydrolases"/>
    <property type="match status" value="1"/>
</dbReference>
<accession>A0A369TI31</accession>
<protein>
    <submittedName>
        <fullName evidence="1">Type II secretory pathway, pullulanase PulA</fullName>
    </submittedName>
</protein>
<dbReference type="GO" id="GO:0008146">
    <property type="term" value="F:sulfotransferase activity"/>
    <property type="evidence" value="ECO:0007669"/>
    <property type="project" value="InterPro"/>
</dbReference>
<dbReference type="AlphaFoldDB" id="A0A369TI31"/>
<keyword evidence="2" id="KW-1185">Reference proteome</keyword>
<dbReference type="GO" id="GO:0016020">
    <property type="term" value="C:membrane"/>
    <property type="evidence" value="ECO:0007669"/>
    <property type="project" value="InterPro"/>
</dbReference>